<accession>A0A420HMK1</accession>
<keyword evidence="2" id="KW-1185">Reference proteome</keyword>
<protein>
    <submittedName>
        <fullName evidence="1">Uncharacterized protein</fullName>
    </submittedName>
</protein>
<organism evidence="1 2">
    <name type="scientific">Erysiphe neolycopersici</name>
    <dbReference type="NCBI Taxonomy" id="212602"/>
    <lineage>
        <taxon>Eukaryota</taxon>
        <taxon>Fungi</taxon>
        <taxon>Dikarya</taxon>
        <taxon>Ascomycota</taxon>
        <taxon>Pezizomycotina</taxon>
        <taxon>Leotiomycetes</taxon>
        <taxon>Erysiphales</taxon>
        <taxon>Erysiphaceae</taxon>
        <taxon>Erysiphe</taxon>
    </lineage>
</organism>
<evidence type="ECO:0000313" key="1">
    <source>
        <dbReference type="EMBL" id="RKF58619.1"/>
    </source>
</evidence>
<dbReference type="Proteomes" id="UP000286134">
    <property type="component" value="Unassembled WGS sequence"/>
</dbReference>
<evidence type="ECO:0000313" key="2">
    <source>
        <dbReference type="Proteomes" id="UP000286134"/>
    </source>
</evidence>
<dbReference type="EMBL" id="MCFK01006652">
    <property type="protein sequence ID" value="RKF58619.1"/>
    <property type="molecule type" value="Genomic_DNA"/>
</dbReference>
<gene>
    <name evidence="1" type="ORF">OnM2_066043</name>
</gene>
<proteinExistence type="predicted"/>
<sequence>MFCTSLRGRYEWNKVPAILLTSEFPKWKEHELDTFDIAFPITSQTTGSGSSNVFHILLFSSVDLKESHLVSARIQRLFYRQGGKNVGIVFLLNEHGQEDNSPKALMALQASFLSDLEIPVFLLFSVESLEVSMNVIQEQLGHTIRPSERSISAVTLLPYCSIHPPIPNHARNLLTDMCSNISGLLAFVTTREGIEKLTDVLSSFPGLAQNIISFWHGEYIVE</sequence>
<comment type="caution">
    <text evidence="1">The sequence shown here is derived from an EMBL/GenBank/DDBJ whole genome shotgun (WGS) entry which is preliminary data.</text>
</comment>
<dbReference type="AlphaFoldDB" id="A0A420HMK1"/>
<reference evidence="1 2" key="1">
    <citation type="journal article" date="2018" name="BMC Genomics">
        <title>Comparative genome analyses reveal sequence features reflecting distinct modes of host-adaptation between dicot and monocot powdery mildew.</title>
        <authorList>
            <person name="Wu Y."/>
            <person name="Ma X."/>
            <person name="Pan Z."/>
            <person name="Kale S.D."/>
            <person name="Song Y."/>
            <person name="King H."/>
            <person name="Zhang Q."/>
            <person name="Presley C."/>
            <person name="Deng X."/>
            <person name="Wei C.I."/>
            <person name="Xiao S."/>
        </authorList>
    </citation>
    <scope>NUCLEOTIDE SEQUENCE [LARGE SCALE GENOMIC DNA]</scope>
    <source>
        <strain evidence="1">UMSG2</strain>
    </source>
</reference>
<name>A0A420HMK1_9PEZI</name>
<dbReference type="OrthoDB" id="2129069at2759"/>